<dbReference type="CDD" id="cd03418">
    <property type="entry name" value="GRX_GRXb_1_3_like"/>
    <property type="match status" value="1"/>
</dbReference>
<protein>
    <recommendedName>
        <fullName evidence="6">Glutaredoxin</fullName>
    </recommendedName>
</protein>
<dbReference type="PROSITE" id="PS00195">
    <property type="entry name" value="GLUTAREDOXIN_1"/>
    <property type="match status" value="1"/>
</dbReference>
<name>A0A378IH04_9GAMM</name>
<comment type="similarity">
    <text evidence="1 6">Belongs to the glutaredoxin family.</text>
</comment>
<dbReference type="RefSeq" id="WP_058465055.1">
    <property type="nucleotide sequence ID" value="NZ_CAAAHQ010000032.1"/>
</dbReference>
<evidence type="ECO:0000313" key="10">
    <source>
        <dbReference type="Proteomes" id="UP000054854"/>
    </source>
</evidence>
<dbReference type="InterPro" id="IPR002109">
    <property type="entry name" value="Glutaredoxin"/>
</dbReference>
<evidence type="ECO:0000256" key="6">
    <source>
        <dbReference type="RuleBase" id="RU364065"/>
    </source>
</evidence>
<dbReference type="Pfam" id="PF00462">
    <property type="entry name" value="Glutaredoxin"/>
    <property type="match status" value="1"/>
</dbReference>
<keyword evidence="2 6" id="KW-0813">Transport</keyword>
<keyword evidence="10" id="KW-1185">Reference proteome</keyword>
<dbReference type="NCBIfam" id="TIGR02181">
    <property type="entry name" value="GRX_bact"/>
    <property type="match status" value="1"/>
</dbReference>
<dbReference type="InterPro" id="IPR014025">
    <property type="entry name" value="Glutaredoxin_subgr"/>
</dbReference>
<dbReference type="GO" id="GO:0034599">
    <property type="term" value="P:cellular response to oxidative stress"/>
    <property type="evidence" value="ECO:0007669"/>
    <property type="project" value="TreeGrafter"/>
</dbReference>
<dbReference type="PANTHER" id="PTHR45694">
    <property type="entry name" value="GLUTAREDOXIN 2"/>
    <property type="match status" value="1"/>
</dbReference>
<dbReference type="Proteomes" id="UP000255316">
    <property type="component" value="Unassembled WGS sequence"/>
</dbReference>
<reference evidence="9 11" key="2">
    <citation type="submission" date="2018-06" db="EMBL/GenBank/DDBJ databases">
        <authorList>
            <consortium name="Pathogen Informatics"/>
            <person name="Doyle S."/>
        </authorList>
    </citation>
    <scope>NUCLEOTIDE SEQUENCE [LARGE SCALE GENOMIC DNA]</scope>
    <source>
        <strain evidence="9 11">NCTC12438</strain>
    </source>
</reference>
<organism evidence="9 11">
    <name type="scientific">Legionella cincinnatiensis</name>
    <dbReference type="NCBI Taxonomy" id="28085"/>
    <lineage>
        <taxon>Bacteria</taxon>
        <taxon>Pseudomonadati</taxon>
        <taxon>Pseudomonadota</taxon>
        <taxon>Gammaproteobacteria</taxon>
        <taxon>Legionellales</taxon>
        <taxon>Legionellaceae</taxon>
        <taxon>Legionella</taxon>
    </lineage>
</organism>
<dbReference type="InterPro" id="IPR036249">
    <property type="entry name" value="Thioredoxin-like_sf"/>
</dbReference>
<dbReference type="PRINTS" id="PR00160">
    <property type="entry name" value="GLUTAREDOXIN"/>
</dbReference>
<dbReference type="STRING" id="28085.Lcin_1882"/>
<evidence type="ECO:0000256" key="3">
    <source>
        <dbReference type="ARBA" id="ARBA00022982"/>
    </source>
</evidence>
<comment type="function">
    <text evidence="6">Has a glutathione-disulfide oxidoreductase activity in the presence of NADPH and glutathione reductase. Reduces low molecular weight disulfides and proteins.</text>
</comment>
<dbReference type="AlphaFoldDB" id="A0A378IH04"/>
<dbReference type="Proteomes" id="UP000054854">
    <property type="component" value="Unassembled WGS sequence"/>
</dbReference>
<evidence type="ECO:0000313" key="8">
    <source>
        <dbReference type="EMBL" id="KTC84319.1"/>
    </source>
</evidence>
<dbReference type="SUPFAM" id="SSF52833">
    <property type="entry name" value="Thioredoxin-like"/>
    <property type="match status" value="1"/>
</dbReference>
<keyword evidence="5 6" id="KW-0676">Redox-active center</keyword>
<dbReference type="InterPro" id="IPR011900">
    <property type="entry name" value="GRX_bact"/>
</dbReference>
<dbReference type="Gene3D" id="3.40.30.10">
    <property type="entry name" value="Glutaredoxin"/>
    <property type="match status" value="1"/>
</dbReference>
<dbReference type="FunFam" id="3.40.30.10:FF:000018">
    <property type="entry name" value="Glutaredoxin"/>
    <property type="match status" value="1"/>
</dbReference>
<dbReference type="GO" id="GO:0015038">
    <property type="term" value="F:glutathione disulfide oxidoreductase activity"/>
    <property type="evidence" value="ECO:0007669"/>
    <property type="project" value="UniProtKB-UniRule"/>
</dbReference>
<dbReference type="EMBL" id="LNXX01000033">
    <property type="protein sequence ID" value="KTC84319.1"/>
    <property type="molecule type" value="Genomic_DNA"/>
</dbReference>
<dbReference type="GO" id="GO:0045454">
    <property type="term" value="P:cell redox homeostasis"/>
    <property type="evidence" value="ECO:0007669"/>
    <property type="project" value="InterPro"/>
</dbReference>
<dbReference type="InterPro" id="IPR011767">
    <property type="entry name" value="GLR_AS"/>
</dbReference>
<reference evidence="8 10" key="1">
    <citation type="submission" date="2015-11" db="EMBL/GenBank/DDBJ databases">
        <title>Genomic analysis of 38 Legionella species identifies large and diverse effector repertoires.</title>
        <authorList>
            <person name="Burstein D."/>
            <person name="Amaro F."/>
            <person name="Zusman T."/>
            <person name="Lifshitz Z."/>
            <person name="Cohen O."/>
            <person name="Gilbert J.A."/>
            <person name="Pupko T."/>
            <person name="Shuman H.A."/>
            <person name="Segal G."/>
        </authorList>
    </citation>
    <scope>NUCLEOTIDE SEQUENCE [LARGE SCALE GENOMIC DNA]</scope>
    <source>
        <strain evidence="8 10">CDC#72-OH-14</strain>
    </source>
</reference>
<keyword evidence="4" id="KW-1015">Disulfide bond</keyword>
<dbReference type="PANTHER" id="PTHR45694:SF18">
    <property type="entry name" value="GLUTAREDOXIN-1-RELATED"/>
    <property type="match status" value="1"/>
</dbReference>
<evidence type="ECO:0000256" key="4">
    <source>
        <dbReference type="ARBA" id="ARBA00023157"/>
    </source>
</evidence>
<evidence type="ECO:0000313" key="9">
    <source>
        <dbReference type="EMBL" id="STX33995.1"/>
    </source>
</evidence>
<keyword evidence="3 6" id="KW-0249">Electron transport</keyword>
<dbReference type="OrthoDB" id="9814618at2"/>
<dbReference type="EMBL" id="UGNX01000001">
    <property type="protein sequence ID" value="STX33995.1"/>
    <property type="molecule type" value="Genomic_DNA"/>
</dbReference>
<evidence type="ECO:0000256" key="5">
    <source>
        <dbReference type="ARBA" id="ARBA00023284"/>
    </source>
</evidence>
<dbReference type="GO" id="GO:0005737">
    <property type="term" value="C:cytoplasm"/>
    <property type="evidence" value="ECO:0007669"/>
    <property type="project" value="TreeGrafter"/>
</dbReference>
<accession>A0A378IH04</accession>
<evidence type="ECO:0000256" key="1">
    <source>
        <dbReference type="ARBA" id="ARBA00007787"/>
    </source>
</evidence>
<evidence type="ECO:0000259" key="7">
    <source>
        <dbReference type="Pfam" id="PF00462"/>
    </source>
</evidence>
<evidence type="ECO:0000313" key="11">
    <source>
        <dbReference type="Proteomes" id="UP000255316"/>
    </source>
</evidence>
<sequence length="84" mass="9640">MAEIIMYSTGYCPYCTRARELFQQKNTSFTDIRVDLHPELREEMITKSGRRTVPQIFIDGQHIGGCDDLYALDAQGKLDQLLRG</sequence>
<proteinExistence type="inferred from homology"/>
<dbReference type="PROSITE" id="PS51354">
    <property type="entry name" value="GLUTAREDOXIN_2"/>
    <property type="match status" value="1"/>
</dbReference>
<gene>
    <name evidence="9" type="primary">grx</name>
    <name evidence="8" type="ORF">Lcin_1882</name>
    <name evidence="9" type="ORF">NCTC12438_00584</name>
</gene>
<keyword evidence="6" id="KW-0963">Cytoplasm</keyword>
<feature type="domain" description="Glutaredoxin" evidence="7">
    <location>
        <begin position="4"/>
        <end position="63"/>
    </location>
</feature>
<evidence type="ECO:0000256" key="2">
    <source>
        <dbReference type="ARBA" id="ARBA00022448"/>
    </source>
</evidence>